<sequence length="247" mass="27319">RCVELDPENRQALMSLATSYTNESYQTLACNALKDWIRTNPEYKSLLAKDNGATIKHKTMASSLAPRELIQEVQDLYITAANLRPQENLDPDVQCGLGVLFNLTGEYAKAVDCFQAALVAKPKDAKLWNKLGATLANSNRSEEAIDAYRNALEIEPGFIRCRYNLGISCINLGAHREAMEHFLEALNMQAASRGLDGTKDSSNRAVSDNIWSTLRICLTSLKAAHLYDAVDKRDLARLNMEFSSGGS</sequence>
<evidence type="ECO:0000313" key="10">
    <source>
        <dbReference type="Proteomes" id="UP001497623"/>
    </source>
</evidence>
<dbReference type="SUPFAM" id="SSF48452">
    <property type="entry name" value="TPR-like"/>
    <property type="match status" value="1"/>
</dbReference>
<dbReference type="PANTHER" id="PTHR10130:SF0">
    <property type="entry name" value="GH08708P"/>
    <property type="match status" value="1"/>
</dbReference>
<dbReference type="GO" id="GO:0005052">
    <property type="term" value="F:peroxisome matrix targeting signal-1 binding"/>
    <property type="evidence" value="ECO:0007669"/>
    <property type="project" value="TreeGrafter"/>
</dbReference>
<dbReference type="GO" id="GO:0005829">
    <property type="term" value="C:cytosol"/>
    <property type="evidence" value="ECO:0007669"/>
    <property type="project" value="TreeGrafter"/>
</dbReference>
<dbReference type="Pfam" id="PF00515">
    <property type="entry name" value="TPR_1"/>
    <property type="match status" value="1"/>
</dbReference>
<evidence type="ECO:0000313" key="9">
    <source>
        <dbReference type="EMBL" id="CAL4173623.1"/>
    </source>
</evidence>
<gene>
    <name evidence="9" type="ORF">MNOR_LOCUS34413</name>
</gene>
<dbReference type="InterPro" id="IPR011990">
    <property type="entry name" value="TPR-like_helical_dom_sf"/>
</dbReference>
<feature type="repeat" description="TPR" evidence="8">
    <location>
        <begin position="125"/>
        <end position="158"/>
    </location>
</feature>
<keyword evidence="6 8" id="KW-0802">TPR repeat</keyword>
<dbReference type="Proteomes" id="UP001497623">
    <property type="component" value="Unassembled WGS sequence"/>
</dbReference>
<feature type="non-terminal residue" evidence="9">
    <location>
        <position position="1"/>
    </location>
</feature>
<proteinExistence type="inferred from homology"/>
<evidence type="ECO:0000256" key="3">
    <source>
        <dbReference type="ARBA" id="ARBA00005348"/>
    </source>
</evidence>
<reference evidence="9 10" key="1">
    <citation type="submission" date="2024-05" db="EMBL/GenBank/DDBJ databases">
        <authorList>
            <person name="Wallberg A."/>
        </authorList>
    </citation>
    <scope>NUCLEOTIDE SEQUENCE [LARGE SCALE GENOMIC DNA]</scope>
</reference>
<comment type="caution">
    <text evidence="9">The sequence shown here is derived from an EMBL/GenBank/DDBJ whole genome shotgun (WGS) entry which is preliminary data.</text>
</comment>
<dbReference type="PROSITE" id="PS50293">
    <property type="entry name" value="TPR_REGION"/>
    <property type="match status" value="1"/>
</dbReference>
<dbReference type="InterPro" id="IPR019734">
    <property type="entry name" value="TPR_rpt"/>
</dbReference>
<evidence type="ECO:0000256" key="5">
    <source>
        <dbReference type="ARBA" id="ARBA00022737"/>
    </source>
</evidence>
<keyword evidence="5" id="KW-0677">Repeat</keyword>
<dbReference type="GO" id="GO:0016560">
    <property type="term" value="P:protein import into peroxisome matrix, docking"/>
    <property type="evidence" value="ECO:0007669"/>
    <property type="project" value="TreeGrafter"/>
</dbReference>
<dbReference type="SMART" id="SM00028">
    <property type="entry name" value="TPR"/>
    <property type="match status" value="3"/>
</dbReference>
<keyword evidence="7" id="KW-0576">Peroxisome</keyword>
<keyword evidence="10" id="KW-1185">Reference proteome</keyword>
<organism evidence="9 10">
    <name type="scientific">Meganyctiphanes norvegica</name>
    <name type="common">Northern krill</name>
    <name type="synonym">Thysanopoda norvegica</name>
    <dbReference type="NCBI Taxonomy" id="48144"/>
    <lineage>
        <taxon>Eukaryota</taxon>
        <taxon>Metazoa</taxon>
        <taxon>Ecdysozoa</taxon>
        <taxon>Arthropoda</taxon>
        <taxon>Crustacea</taxon>
        <taxon>Multicrustacea</taxon>
        <taxon>Malacostraca</taxon>
        <taxon>Eumalacostraca</taxon>
        <taxon>Eucarida</taxon>
        <taxon>Euphausiacea</taxon>
        <taxon>Euphausiidae</taxon>
        <taxon>Meganyctiphanes</taxon>
    </lineage>
</organism>
<accession>A0AAV2SAS7</accession>
<evidence type="ECO:0008006" key="11">
    <source>
        <dbReference type="Google" id="ProtNLM"/>
    </source>
</evidence>
<dbReference type="PROSITE" id="PS50005">
    <property type="entry name" value="TPR"/>
    <property type="match status" value="2"/>
</dbReference>
<protein>
    <recommendedName>
        <fullName evidence="11">Peroxisomal targeting signal 1 receptor</fullName>
    </recommendedName>
</protein>
<keyword evidence="4" id="KW-0963">Cytoplasm</keyword>
<dbReference type="Pfam" id="PF13181">
    <property type="entry name" value="TPR_8"/>
    <property type="match status" value="1"/>
</dbReference>
<dbReference type="GO" id="GO:0005778">
    <property type="term" value="C:peroxisomal membrane"/>
    <property type="evidence" value="ECO:0007669"/>
    <property type="project" value="TreeGrafter"/>
</dbReference>
<evidence type="ECO:0000256" key="4">
    <source>
        <dbReference type="ARBA" id="ARBA00022490"/>
    </source>
</evidence>
<evidence type="ECO:0000256" key="8">
    <source>
        <dbReference type="PROSITE-ProRule" id="PRU00339"/>
    </source>
</evidence>
<dbReference type="InterPro" id="IPR024111">
    <property type="entry name" value="PEX5/PEX5L"/>
</dbReference>
<name>A0AAV2SAS7_MEGNR</name>
<dbReference type="AlphaFoldDB" id="A0AAV2SAS7"/>
<dbReference type="PANTHER" id="PTHR10130">
    <property type="entry name" value="PEROXISOMAL TARGETING SIGNAL 1 RECEPTOR PEX5"/>
    <property type="match status" value="1"/>
</dbReference>
<comment type="subcellular location">
    <subcellularLocation>
        <location evidence="2">Cytoplasm</location>
    </subcellularLocation>
    <subcellularLocation>
        <location evidence="1">Peroxisome</location>
    </subcellularLocation>
</comment>
<feature type="repeat" description="TPR" evidence="8">
    <location>
        <begin position="91"/>
        <end position="124"/>
    </location>
</feature>
<evidence type="ECO:0000256" key="6">
    <source>
        <dbReference type="ARBA" id="ARBA00022803"/>
    </source>
</evidence>
<evidence type="ECO:0000256" key="1">
    <source>
        <dbReference type="ARBA" id="ARBA00004275"/>
    </source>
</evidence>
<evidence type="ECO:0000256" key="2">
    <source>
        <dbReference type="ARBA" id="ARBA00004496"/>
    </source>
</evidence>
<evidence type="ECO:0000256" key="7">
    <source>
        <dbReference type="ARBA" id="ARBA00023140"/>
    </source>
</evidence>
<dbReference type="EMBL" id="CAXKWB010052949">
    <property type="protein sequence ID" value="CAL4173623.1"/>
    <property type="molecule type" value="Genomic_DNA"/>
</dbReference>
<dbReference type="Gene3D" id="1.25.40.10">
    <property type="entry name" value="Tetratricopeptide repeat domain"/>
    <property type="match status" value="1"/>
</dbReference>
<comment type="similarity">
    <text evidence="3">Belongs to the peroxisomal targeting signal receptor family.</text>
</comment>